<gene>
    <name evidence="1" type="ordered locus">Lbys_1012</name>
</gene>
<organism evidence="1 2">
    <name type="scientific">Leadbetterella byssophila (strain DSM 17132 / JCM 16389 / KACC 11308 / NBRC 106382 / 4M15)</name>
    <dbReference type="NCBI Taxonomy" id="649349"/>
    <lineage>
        <taxon>Bacteria</taxon>
        <taxon>Pseudomonadati</taxon>
        <taxon>Bacteroidota</taxon>
        <taxon>Cytophagia</taxon>
        <taxon>Cytophagales</taxon>
        <taxon>Leadbetterellaceae</taxon>
        <taxon>Leadbetterella</taxon>
    </lineage>
</organism>
<keyword evidence="2" id="KW-1185">Reference proteome</keyword>
<evidence type="ECO:0000313" key="2">
    <source>
        <dbReference type="Proteomes" id="UP000007435"/>
    </source>
</evidence>
<dbReference type="Pfam" id="PF08889">
    <property type="entry name" value="WbqC"/>
    <property type="match status" value="2"/>
</dbReference>
<evidence type="ECO:0000313" key="1">
    <source>
        <dbReference type="EMBL" id="ADQ16742.1"/>
    </source>
</evidence>
<sequence>MIFSCDFFPCIDYMRHLLREEEFWLNTGEQYIKQSYHTRAYVLGPHQVEVLSVPVKKYSNHALIKDIQIDNSSDWGRKNWKTIENCYRNSPYFEHFEPYIYPLFSKKYEELLVLNKESLTICLKLMKVKKTICHQDFSYYDYKDQFIRFNAKRREENADNLPFLSYPQNFGSAFVSNLSILDLLFMKGLESRDIVMGNIFV</sequence>
<name>E4RS90_LEAB4</name>
<dbReference type="HOGENOM" id="CLU_079350_1_0_10"/>
<reference key="1">
    <citation type="submission" date="2010-11" db="EMBL/GenBank/DDBJ databases">
        <title>The complete genome of Leadbetterella byssophila DSM 17132.</title>
        <authorList>
            <consortium name="US DOE Joint Genome Institute (JGI-PGF)"/>
            <person name="Lucas S."/>
            <person name="Copeland A."/>
            <person name="Lapidus A."/>
            <person name="Glavina del Rio T."/>
            <person name="Dalin E."/>
            <person name="Tice H."/>
            <person name="Bruce D."/>
            <person name="Goodwin L."/>
            <person name="Pitluck S."/>
            <person name="Kyrpides N."/>
            <person name="Mavromatis K."/>
            <person name="Ivanova N."/>
            <person name="Teshima H."/>
            <person name="Brettin T."/>
            <person name="Detter J.C."/>
            <person name="Han C."/>
            <person name="Tapia R."/>
            <person name="Land M."/>
            <person name="Hauser L."/>
            <person name="Markowitz V."/>
            <person name="Cheng J.-F."/>
            <person name="Hugenholtz P."/>
            <person name="Woyke T."/>
            <person name="Wu D."/>
            <person name="Tindall B."/>
            <person name="Pomrenke H.G."/>
            <person name="Brambilla E."/>
            <person name="Klenk H.-P."/>
            <person name="Eisen J.A."/>
        </authorList>
    </citation>
    <scope>NUCLEOTIDE SEQUENCE [LARGE SCALE GENOMIC DNA]</scope>
    <source>
        <strain>DSM 17132</strain>
    </source>
</reference>
<dbReference type="AlphaFoldDB" id="E4RS90"/>
<proteinExistence type="predicted"/>
<protein>
    <submittedName>
        <fullName evidence="1">WbqC-like family protein</fullName>
    </submittedName>
</protein>
<dbReference type="STRING" id="649349.Lbys_1012"/>
<dbReference type="EMBL" id="CP002305">
    <property type="protein sequence ID" value="ADQ16742.1"/>
    <property type="molecule type" value="Genomic_DNA"/>
</dbReference>
<dbReference type="eggNOG" id="COG0224">
    <property type="taxonomic scope" value="Bacteria"/>
</dbReference>
<dbReference type="Proteomes" id="UP000007435">
    <property type="component" value="Chromosome"/>
</dbReference>
<reference evidence="1 2" key="2">
    <citation type="journal article" date="2011" name="Stand. Genomic Sci.">
        <title>Complete genome sequence of Leadbetterella byssophila type strain (4M15).</title>
        <authorList>
            <person name="Abt B."/>
            <person name="Teshima H."/>
            <person name="Lucas S."/>
            <person name="Lapidus A."/>
            <person name="Del Rio T.G."/>
            <person name="Nolan M."/>
            <person name="Tice H."/>
            <person name="Cheng J.F."/>
            <person name="Pitluck S."/>
            <person name="Liolios K."/>
            <person name="Pagani I."/>
            <person name="Ivanova N."/>
            <person name="Mavromatis K."/>
            <person name="Pati A."/>
            <person name="Tapia R."/>
            <person name="Han C."/>
            <person name="Goodwin L."/>
            <person name="Chen A."/>
            <person name="Palaniappan K."/>
            <person name="Land M."/>
            <person name="Hauser L."/>
            <person name="Chang Y.J."/>
            <person name="Jeffries C.D."/>
            <person name="Rohde M."/>
            <person name="Goker M."/>
            <person name="Tindall B.J."/>
            <person name="Detter J.C."/>
            <person name="Woyke T."/>
            <person name="Bristow J."/>
            <person name="Eisen J.A."/>
            <person name="Markowitz V."/>
            <person name="Hugenholtz P."/>
            <person name="Klenk H.P."/>
            <person name="Kyrpides N.C."/>
        </authorList>
    </citation>
    <scope>NUCLEOTIDE SEQUENCE [LARGE SCALE GENOMIC DNA]</scope>
    <source>
        <strain evidence="2">DSM 17132 / JCM 16389 / KACC 11308 / NBRC 106382 / 4M15</strain>
    </source>
</reference>
<accession>E4RS90</accession>
<dbReference type="KEGG" id="lby:Lbys_1012"/>
<dbReference type="InterPro" id="IPR014985">
    <property type="entry name" value="WbqC"/>
</dbReference>